<sequence length="233" mass="28308">MKYDSKFIRHKTNSSLRQIKNYIEKNLLSKEIINNKLEMDDLELSELYKIKFLKQMGFTLEELKIIKDNLDDNTLNSLFIIFVDKEKKLLTNLENNLHNYLLNNYVEVNRDTFGYFSSETLFKGIMYELYDLRKQWYENEETKHFIKKLRKNLYISLSLFIKENSFDSLYDNFKILNNFLKSSLENYSIIYFICLIKWWTIEPRYIKQIKNKLGFNYGPELFLKSIEFICKTN</sequence>
<dbReference type="AlphaFoldDB" id="A0A222EQA5"/>
<dbReference type="Proteomes" id="UP000203229">
    <property type="component" value="Chromosome"/>
</dbReference>
<name>A0A222EQA5_9MOLU</name>
<keyword evidence="2" id="KW-1185">Reference proteome</keyword>
<dbReference type="EMBL" id="CP022535">
    <property type="protein sequence ID" value="ASP28464.1"/>
    <property type="molecule type" value="Genomic_DNA"/>
</dbReference>
<evidence type="ECO:0000313" key="1">
    <source>
        <dbReference type="EMBL" id="ASP28464.1"/>
    </source>
</evidence>
<dbReference type="RefSeq" id="WP_094049226.1">
    <property type="nucleotide sequence ID" value="NZ_CP022535.1"/>
</dbReference>
<proteinExistence type="predicted"/>
<reference evidence="1 2" key="1">
    <citation type="submission" date="2017-07" db="EMBL/GenBank/DDBJ databases">
        <title>Complete genome sequence of Spiroplasma corruscae EC-1 (DSM 19793).</title>
        <authorList>
            <person name="Tsai Y.-M."/>
            <person name="Lo W.-S."/>
            <person name="Kuo C.-H."/>
        </authorList>
    </citation>
    <scope>NUCLEOTIDE SEQUENCE [LARGE SCALE GENOMIC DNA]</scope>
    <source>
        <strain evidence="1 2">EC-1</strain>
    </source>
</reference>
<evidence type="ECO:0000313" key="2">
    <source>
        <dbReference type="Proteomes" id="UP000203229"/>
    </source>
</evidence>
<dbReference type="KEGG" id="scou:SCORR_v1c06920"/>
<dbReference type="OrthoDB" id="389443at2"/>
<accession>A0A222EQA5</accession>
<organism evidence="1 2">
    <name type="scientific">Spiroplasma corruscae</name>
    <dbReference type="NCBI Taxonomy" id="216934"/>
    <lineage>
        <taxon>Bacteria</taxon>
        <taxon>Bacillati</taxon>
        <taxon>Mycoplasmatota</taxon>
        <taxon>Mollicutes</taxon>
        <taxon>Entomoplasmatales</taxon>
        <taxon>Spiroplasmataceae</taxon>
        <taxon>Spiroplasma</taxon>
    </lineage>
</organism>
<dbReference type="Gene3D" id="1.10.1660.10">
    <property type="match status" value="1"/>
</dbReference>
<gene>
    <name evidence="1" type="ORF">SCORR_v1c06920</name>
</gene>
<protein>
    <submittedName>
        <fullName evidence="1">Uncharacterized protein</fullName>
    </submittedName>
</protein>